<feature type="compositionally biased region" description="Basic and acidic residues" evidence="1">
    <location>
        <begin position="82"/>
        <end position="100"/>
    </location>
</feature>
<proteinExistence type="predicted"/>
<organism evidence="2 3">
    <name type="scientific">Paraphoma chrysanthemicola</name>
    <dbReference type="NCBI Taxonomy" id="798071"/>
    <lineage>
        <taxon>Eukaryota</taxon>
        <taxon>Fungi</taxon>
        <taxon>Dikarya</taxon>
        <taxon>Ascomycota</taxon>
        <taxon>Pezizomycotina</taxon>
        <taxon>Dothideomycetes</taxon>
        <taxon>Pleosporomycetidae</taxon>
        <taxon>Pleosporales</taxon>
        <taxon>Pleosporineae</taxon>
        <taxon>Phaeosphaeriaceae</taxon>
        <taxon>Paraphoma</taxon>
    </lineage>
</organism>
<dbReference type="AlphaFoldDB" id="A0A8K0R3P8"/>
<protein>
    <recommendedName>
        <fullName evidence="4">Cylicin I</fullName>
    </recommendedName>
</protein>
<accession>A0A8K0R3P8</accession>
<feature type="compositionally biased region" description="Basic and acidic residues" evidence="1">
    <location>
        <begin position="116"/>
        <end position="164"/>
    </location>
</feature>
<dbReference type="Proteomes" id="UP000813461">
    <property type="component" value="Unassembled WGS sequence"/>
</dbReference>
<feature type="compositionally biased region" description="Polar residues" evidence="1">
    <location>
        <begin position="167"/>
        <end position="182"/>
    </location>
</feature>
<reference evidence="2" key="1">
    <citation type="journal article" date="2021" name="Nat. Commun.">
        <title>Genetic determinants of endophytism in the Arabidopsis root mycobiome.</title>
        <authorList>
            <person name="Mesny F."/>
            <person name="Miyauchi S."/>
            <person name="Thiergart T."/>
            <person name="Pickel B."/>
            <person name="Atanasova L."/>
            <person name="Karlsson M."/>
            <person name="Huettel B."/>
            <person name="Barry K.W."/>
            <person name="Haridas S."/>
            <person name="Chen C."/>
            <person name="Bauer D."/>
            <person name="Andreopoulos W."/>
            <person name="Pangilinan J."/>
            <person name="LaButti K."/>
            <person name="Riley R."/>
            <person name="Lipzen A."/>
            <person name="Clum A."/>
            <person name="Drula E."/>
            <person name="Henrissat B."/>
            <person name="Kohler A."/>
            <person name="Grigoriev I.V."/>
            <person name="Martin F.M."/>
            <person name="Hacquard S."/>
        </authorList>
    </citation>
    <scope>NUCLEOTIDE SEQUENCE</scope>
    <source>
        <strain evidence="2">MPI-SDFR-AT-0120</strain>
    </source>
</reference>
<feature type="compositionally biased region" description="Basic and acidic residues" evidence="1">
    <location>
        <begin position="218"/>
        <end position="235"/>
    </location>
</feature>
<feature type="compositionally biased region" description="Basic and acidic residues" evidence="1">
    <location>
        <begin position="183"/>
        <end position="202"/>
    </location>
</feature>
<evidence type="ECO:0000256" key="1">
    <source>
        <dbReference type="SAM" id="MobiDB-lite"/>
    </source>
</evidence>
<evidence type="ECO:0000313" key="3">
    <source>
        <dbReference type="Proteomes" id="UP000813461"/>
    </source>
</evidence>
<gene>
    <name evidence="2" type="ORF">FB567DRAFT_529887</name>
</gene>
<evidence type="ECO:0008006" key="4">
    <source>
        <dbReference type="Google" id="ProtNLM"/>
    </source>
</evidence>
<evidence type="ECO:0000313" key="2">
    <source>
        <dbReference type="EMBL" id="KAH7083768.1"/>
    </source>
</evidence>
<dbReference type="EMBL" id="JAGMVJ010000013">
    <property type="protein sequence ID" value="KAH7083768.1"/>
    <property type="molecule type" value="Genomic_DNA"/>
</dbReference>
<keyword evidence="3" id="KW-1185">Reference proteome</keyword>
<dbReference type="OrthoDB" id="4590707at2759"/>
<feature type="region of interest" description="Disordered" evidence="1">
    <location>
        <begin position="79"/>
        <end position="235"/>
    </location>
</feature>
<name>A0A8K0R3P8_9PLEO</name>
<comment type="caution">
    <text evidence="2">The sequence shown here is derived from an EMBL/GenBank/DDBJ whole genome shotgun (WGS) entry which is preliminary data.</text>
</comment>
<sequence>MSFLRSTALRASSLTRAARPARYIRAAELQPWQRAVQRRMYASEHGAHGEAKGSEVPWIAAAVAGTVGGLYFTVTQDLGHGPGHDSDHHAEAHETHGKNEGEDEDTADKSGSQGGPKDEVKSKSSDKPKDEGEKSGEDKEAGEPKADENDKASPDKSDKPDARGKAKSSNETSGKQEGLSNTDTHHSTDVSNLDDKSKKGEGVAETAKVKGTVSTERPPAENKEERGKAQVDKDA</sequence>